<evidence type="ECO:0000313" key="2">
    <source>
        <dbReference type="WBParaSite" id="EEL_0000294501-mRNA-1"/>
    </source>
</evidence>
<reference evidence="2" key="1">
    <citation type="submission" date="2017-02" db="UniProtKB">
        <authorList>
            <consortium name="WormBaseParasite"/>
        </authorList>
    </citation>
    <scope>IDENTIFICATION</scope>
</reference>
<protein>
    <submittedName>
        <fullName evidence="2">Fe-S oxidoreductase</fullName>
    </submittedName>
</protein>
<accession>A0A0R3RN85</accession>
<dbReference type="WBParaSite" id="EEL_0000294501-mRNA-1">
    <property type="protein sequence ID" value="EEL_0000294501-mRNA-1"/>
    <property type="gene ID" value="EEL_0000294501"/>
</dbReference>
<dbReference type="AlphaFoldDB" id="A0A0R3RN85"/>
<dbReference type="Proteomes" id="UP000050640">
    <property type="component" value="Unplaced"/>
</dbReference>
<dbReference type="STRING" id="1147741.A0A0R3RN85"/>
<organism evidence="1 2">
    <name type="scientific">Elaeophora elaphi</name>
    <dbReference type="NCBI Taxonomy" id="1147741"/>
    <lineage>
        <taxon>Eukaryota</taxon>
        <taxon>Metazoa</taxon>
        <taxon>Ecdysozoa</taxon>
        <taxon>Nematoda</taxon>
        <taxon>Chromadorea</taxon>
        <taxon>Rhabditida</taxon>
        <taxon>Spirurina</taxon>
        <taxon>Spiruromorpha</taxon>
        <taxon>Filarioidea</taxon>
        <taxon>Onchocercidae</taxon>
        <taxon>Elaeophora</taxon>
    </lineage>
</organism>
<name>A0A0R3RN85_9BILA</name>
<evidence type="ECO:0000313" key="1">
    <source>
        <dbReference type="Proteomes" id="UP000050640"/>
    </source>
</evidence>
<sequence length="165" mass="18637">MSDYLFLEQFSKPIEAKRMNARERSTLTDILYGMPDKDLLVQFAPLNTYPIGFRFNLAGLREALETFDCKTLIRGCGHRDSNGADFDFDEDSCISVVSGRSIVYTNHEINAFINNCGYELRSTPCNFLFDLPNGCAACEWIGQEKKPENVTISHALLKSFTEGNK</sequence>
<keyword evidence="1" id="KW-1185">Reference proteome</keyword>
<proteinExistence type="predicted"/>